<keyword evidence="3" id="KW-1185">Reference proteome</keyword>
<name>A0A084WHK4_ANOSI</name>
<dbReference type="Proteomes" id="UP000030765">
    <property type="component" value="Unassembled WGS sequence"/>
</dbReference>
<sequence length="111" mass="12585">MQFDWLRIRVRERTHRCVEGFLIPKVLAKTPQPSEIPVVDRERSLGATDKAERCPIRGSMFYGDDFYGILFHVRTAIARSGASWMAEFGKLTKVKPSSRGGEGKKQSETLV</sequence>
<dbReference type="VEuPathDB" id="VectorBase:ASIC018170"/>
<protein>
    <submittedName>
        <fullName evidence="1 2">Caytaxin</fullName>
    </submittedName>
</protein>
<dbReference type="AlphaFoldDB" id="A0A084WHK4"/>
<reference evidence="1 3" key="1">
    <citation type="journal article" date="2014" name="BMC Genomics">
        <title>Genome sequence of Anopheles sinensis provides insight into genetics basis of mosquito competence for malaria parasites.</title>
        <authorList>
            <person name="Zhou D."/>
            <person name="Zhang D."/>
            <person name="Ding G."/>
            <person name="Shi L."/>
            <person name="Hou Q."/>
            <person name="Ye Y."/>
            <person name="Xu Y."/>
            <person name="Zhou H."/>
            <person name="Xiong C."/>
            <person name="Li S."/>
            <person name="Yu J."/>
            <person name="Hong S."/>
            <person name="Yu X."/>
            <person name="Zou P."/>
            <person name="Chen C."/>
            <person name="Chang X."/>
            <person name="Wang W."/>
            <person name="Lv Y."/>
            <person name="Sun Y."/>
            <person name="Ma L."/>
            <person name="Shen B."/>
            <person name="Zhu C."/>
        </authorList>
    </citation>
    <scope>NUCLEOTIDE SEQUENCE [LARGE SCALE GENOMIC DNA]</scope>
</reference>
<evidence type="ECO:0000313" key="1">
    <source>
        <dbReference type="EMBL" id="KFB49698.1"/>
    </source>
</evidence>
<organism evidence="1">
    <name type="scientific">Anopheles sinensis</name>
    <name type="common">Mosquito</name>
    <dbReference type="NCBI Taxonomy" id="74873"/>
    <lineage>
        <taxon>Eukaryota</taxon>
        <taxon>Metazoa</taxon>
        <taxon>Ecdysozoa</taxon>
        <taxon>Arthropoda</taxon>
        <taxon>Hexapoda</taxon>
        <taxon>Insecta</taxon>
        <taxon>Pterygota</taxon>
        <taxon>Neoptera</taxon>
        <taxon>Endopterygota</taxon>
        <taxon>Diptera</taxon>
        <taxon>Nematocera</taxon>
        <taxon>Culicoidea</taxon>
        <taxon>Culicidae</taxon>
        <taxon>Anophelinae</taxon>
        <taxon>Anopheles</taxon>
    </lineage>
</organism>
<evidence type="ECO:0000313" key="2">
    <source>
        <dbReference type="EnsemblMetazoa" id="ASIC018170-PA"/>
    </source>
</evidence>
<dbReference type="EMBL" id="KE525347">
    <property type="protein sequence ID" value="KFB49698.1"/>
    <property type="molecule type" value="Genomic_DNA"/>
</dbReference>
<proteinExistence type="predicted"/>
<evidence type="ECO:0000313" key="3">
    <source>
        <dbReference type="Proteomes" id="UP000030765"/>
    </source>
</evidence>
<dbReference type="EnsemblMetazoa" id="ASIC018170-RA">
    <property type="protein sequence ID" value="ASIC018170-PA"/>
    <property type="gene ID" value="ASIC018170"/>
</dbReference>
<dbReference type="EMBL" id="ATLV01023850">
    <property type="status" value="NOT_ANNOTATED_CDS"/>
    <property type="molecule type" value="Genomic_DNA"/>
</dbReference>
<reference evidence="2" key="2">
    <citation type="submission" date="2020-05" db="UniProtKB">
        <authorList>
            <consortium name="EnsemblMetazoa"/>
        </authorList>
    </citation>
    <scope>IDENTIFICATION</scope>
</reference>
<gene>
    <name evidence="1" type="ORF">ZHAS_00018170</name>
</gene>
<accession>A0A084WHK4</accession>